<dbReference type="STRING" id="526218.Sterm_2468"/>
<dbReference type="PROSITE" id="PS51208">
    <property type="entry name" value="AUTOTRANSPORTER"/>
    <property type="match status" value="1"/>
</dbReference>
<dbReference type="EMBL" id="CP001739">
    <property type="protein sequence ID" value="ACZ09321.1"/>
    <property type="molecule type" value="Genomic_DNA"/>
</dbReference>
<dbReference type="RefSeq" id="WP_012861915.1">
    <property type="nucleotide sequence ID" value="NC_013517.1"/>
</dbReference>
<dbReference type="eggNOG" id="COG4625">
    <property type="taxonomic scope" value="Bacteria"/>
</dbReference>
<feature type="signal peptide" evidence="2">
    <location>
        <begin position="1"/>
        <end position="22"/>
    </location>
</feature>
<dbReference type="Pfam" id="PF03797">
    <property type="entry name" value="Autotransporter"/>
    <property type="match status" value="1"/>
</dbReference>
<keyword evidence="2" id="KW-0732">Signal</keyword>
<keyword evidence="5" id="KW-1185">Reference proteome</keyword>
<evidence type="ECO:0000259" key="3">
    <source>
        <dbReference type="PROSITE" id="PS51208"/>
    </source>
</evidence>
<dbReference type="HOGENOM" id="CLU_229799_0_0_0"/>
<evidence type="ECO:0000256" key="2">
    <source>
        <dbReference type="SAM" id="SignalP"/>
    </source>
</evidence>
<dbReference type="InterPro" id="IPR012332">
    <property type="entry name" value="Autotransporter_pectin_lyase_C"/>
</dbReference>
<sequence length="2437" mass="259364">MKNKDKLLLFLAFNAIAPFVNAESKYDKMYDKMVKNLTEGKSNESSYNLLTRVLVQRNKELKDLYAQSDYIIKPEYLEWQVFFSGLYSNVKRGDNTLKNAEYYSMPKTSMGINTIEENLYNSIINSGISNDTLQMILNGNVDAYNNLTEGQKAVLTGIFGGSGVNGNFKPFQNLQDNKIIDLGISMKINGPTKNISDINISGVNVPSINLNQQAFAEPDVLSVPEIEILSFNPTIPHITTLNFNSIPVLTLNGTGGGNGGTTGFFPYGDDNGSNSIISQMDITSGTINVRTNTNPPMTGSTTNPGFYDYTLDNVIGAPSAGLEYNQRGIYDPVSGTWTYEDALLPTGIYTDSINNNPQGYVNQVQGLFKVIDNPITRYGTAGGNVNDLKVTLEGDVVNAEYLVQILHYDEHYSGMQDPVTGEWKNYTLDELEERNWITAAEKTELGNKFLDTTLGHTTDNRWFQYVENNSSWNLKGSNVVAVNIQAHSGWQDANSIFMNRGEIIGLNEASSTNNLIGKHVAFMFTEGGSMRKQEGFDNTGLIEMRAPESVLFLMTNNAYSYNYSESNDSNGNHYLDENPGKHILMNNGDMKLYGNNNIGVYTHNAPMMSKSEYAYYYSNGTWHESKSMYNGLQRTEIRLYNPITVLGDQSIGVDIERELNFANSKIKVDIGTEDPRQTAASSSGVNGLENSGNITGGNSAYTDSAAGIYTNMKGNIIQYSKNITDQNNPANNVNISGYMVDNPQFILSDYLLNVGEYSRGGVGLRVEDYGDVILGSSSDTTTNHEINLLAGSEGNAGIYLRGSNLTTVTFEPDPIWSPGYTETAELLGSTGARVTTDGMSMNIAGNKQVGVQIEEYGYFYHKNGNIKVNGTNNTGIAVRTGGTGEVSNTGILEVSTGNLGVYNENIFNMTGGSITASGTEAVGIYSEINNTDTNLSGGTIRAENGGIGLYAGANSTINLSEGVNLVAGNKGLLFYNYDGGIASGKYSVTGNVKATVEEGGIAFYLKYGTNLENYLNTSFTGISGGRLGLTMKSGSILYMLEGTGSTLSLTTLDGMVTPVMDLANNVSINTDSASDYIPISMNKGALILDRDINMDGNDLYEKAQFALLSVTLNSGKTMTGNLDKQIGIAQRNYGGSLGRNEITLTNNGTIAFGGEKAVGMAADYGHIINNNVIKTTGNESVGIYSANGSLTENNGEILIAGNNTAGIYGVNYLDGVTTSAGLGYGDDKINITNNGKITASGPGKVYGIYASNRTGTQGDNTVTLSGSSDINLQNSSGGIGIYVNNGILNGTGTLSVGSDSVGIYAKDSTVNLSGLTLNMTGNNILGFYLDGNTNFSGSGNINISGNNIAVFNILSNGTFNQNFNIASTAGSTYTIGNVKNGTFHYNGTANLAGNGSLINGKDSAVLLDTGSTLVSSGDNTIGAVLEGQYNSTLPGGFTAGIDAENRGTMAFGNSSAGLYGSNGTRLKNIGSISLGDSSMGLHTNGSGSYALNDGSIAMGSLSVGIYGQNSSNLENLSNGVITGNGRETVGIYGEGSAPLVIANDGRIELNGDKSIGIYSKANGGTSITNNGTVIIGNSSDNNNPGVGIYSENSADTIVNNGAVSAGNSSVGIYINGGILNQNNTVNIGNNGTGIYAAGGTVNLNAGSSLNISNDQSVGVYALNGTNILNDGTTVLGNNSFGYVLRSGSALLNNADVTAGGGSIIVFGDGAGSITNNGAVTLGGSSGVAFYTVNGGNIQNTGDITGTAGTANVGIYNENGIINNTGKIRVGDSVIRDFEDSSKNSYAIGIYGDRTGITNTGDIELGYYGVGIYSKDNKESGLPTVNSGKITSSSEGAIGIFVENGVLQNSGDIELSGNNSIGIYANKKAEINNTGTITMNGNDSTAIYMNILSTLNNTGTININGNDSEGIIMKGGSQILNQGTINIGAGASGSIMVSYGETSYPVPSIINAGVINVSENFELKGIDISIKVNPDTISEATVSEDLGAAFVSDAVQFNAPSFNTTEPIGILGGFAEGTHAEVYKFKDVFNPMTTGGGPDSGLVKVRSKSLTWSATPVLNERGSVDIWMQKIPYDNFTSGLWYQDFGLALDTKYVGSKGNMGRIFDKIDLIETEMDFRKTMSSLAGDVYSNMNQREETIADIFEDSLGILQNSKNNTKENVKVNIIAGKGKLKEETEGVQGFDYTSTGVQLLREVERTYKHTFGYSAGYLHTGFEFSDSNDSEEKVDTLQLGLHNKYSTNNWVLRNDLTGRVSFHNMERNIDWTHSGRSEMTAKYESYSLTSNNILGKELELGKRASIMPYGGVKVMYGIRPTFSEKGLEALEVDGNDAWSVKPKAGVELKGEYPLNSRESWKLKGALDLSYEYELADFNEREYARLTAVEDNYHRLAKPEDEKGAFKTKATLGVEIEDRYGIFLTGEYKTGDVGKDDYRAGINLKAVF</sequence>
<proteinExistence type="predicted"/>
<reference evidence="4 5" key="2">
    <citation type="journal article" date="2010" name="Stand. Genomic Sci.">
        <title>Complete genome sequence of Sebaldella termitidis type strain (NCTC 11300).</title>
        <authorList>
            <person name="Harmon-Smith M."/>
            <person name="Celia L."/>
            <person name="Chertkov O."/>
            <person name="Lapidus A."/>
            <person name="Copeland A."/>
            <person name="Glavina Del Rio T."/>
            <person name="Nolan M."/>
            <person name="Lucas S."/>
            <person name="Tice H."/>
            <person name="Cheng J.F."/>
            <person name="Han C."/>
            <person name="Detter J.C."/>
            <person name="Bruce D."/>
            <person name="Goodwin L."/>
            <person name="Pitluck S."/>
            <person name="Pati A."/>
            <person name="Liolios K."/>
            <person name="Ivanova N."/>
            <person name="Mavromatis K."/>
            <person name="Mikhailova N."/>
            <person name="Chen A."/>
            <person name="Palaniappan K."/>
            <person name="Land M."/>
            <person name="Hauser L."/>
            <person name="Chang Y.J."/>
            <person name="Jeffries C.D."/>
            <person name="Brettin T."/>
            <person name="Goker M."/>
            <person name="Beck B."/>
            <person name="Bristow J."/>
            <person name="Eisen J.A."/>
            <person name="Markowitz V."/>
            <person name="Hugenholtz P."/>
            <person name="Kyrpides N.C."/>
            <person name="Klenk H.P."/>
            <person name="Chen F."/>
        </authorList>
    </citation>
    <scope>NUCLEOTIDE SEQUENCE [LARGE SCALE GENOMIC DNA]</scope>
    <source>
        <strain evidence="5">ATCC 33386 / NCTC 11300</strain>
    </source>
</reference>
<accession>D1ALH8</accession>
<evidence type="ECO:0000256" key="1">
    <source>
        <dbReference type="SAM" id="MobiDB-lite"/>
    </source>
</evidence>
<gene>
    <name evidence="4" type="ordered locus">Sterm_2468</name>
</gene>
<organism evidence="4 5">
    <name type="scientific">Sebaldella termitidis (strain ATCC 33386 / NCTC 11300)</name>
    <dbReference type="NCBI Taxonomy" id="526218"/>
    <lineage>
        <taxon>Bacteria</taxon>
        <taxon>Fusobacteriati</taxon>
        <taxon>Fusobacteriota</taxon>
        <taxon>Fusobacteriia</taxon>
        <taxon>Fusobacteriales</taxon>
        <taxon>Leptotrichiaceae</taxon>
        <taxon>Sebaldella</taxon>
    </lineage>
</organism>
<feature type="compositionally biased region" description="Polar residues" evidence="1">
    <location>
        <begin position="678"/>
        <end position="692"/>
    </location>
</feature>
<dbReference type="Gene3D" id="2.160.20.20">
    <property type="match status" value="1"/>
</dbReference>
<name>D1ALH8_SEBTE</name>
<dbReference type="eggNOG" id="COG3210">
    <property type="taxonomic scope" value="Bacteria"/>
</dbReference>
<feature type="chain" id="PRO_5003019928" evidence="2">
    <location>
        <begin position="23"/>
        <end position="2437"/>
    </location>
</feature>
<dbReference type="Pfam" id="PF25783">
    <property type="entry name" value="BigA_beta"/>
    <property type="match status" value="1"/>
</dbReference>
<dbReference type="InterPro" id="IPR005546">
    <property type="entry name" value="Autotransporte_beta"/>
</dbReference>
<evidence type="ECO:0000313" key="4">
    <source>
        <dbReference type="EMBL" id="ACZ09321.1"/>
    </source>
</evidence>
<protein>
    <submittedName>
        <fullName evidence="4">Outer membrane autotransporter barrel domain protein</fullName>
    </submittedName>
</protein>
<dbReference type="KEGG" id="str:Sterm_2468"/>
<feature type="region of interest" description="Disordered" evidence="1">
    <location>
        <begin position="673"/>
        <end position="692"/>
    </location>
</feature>
<dbReference type="SUPFAM" id="SSF103515">
    <property type="entry name" value="Autotransporter"/>
    <property type="match status" value="1"/>
</dbReference>
<dbReference type="SMART" id="SM00869">
    <property type="entry name" value="Autotransporter"/>
    <property type="match status" value="1"/>
</dbReference>
<reference evidence="5" key="1">
    <citation type="submission" date="2009-09" db="EMBL/GenBank/DDBJ databases">
        <title>The complete chromosome of Sebaldella termitidis ATCC 33386.</title>
        <authorList>
            <consortium name="US DOE Joint Genome Institute (JGI-PGF)"/>
            <person name="Lucas S."/>
            <person name="Copeland A."/>
            <person name="Lapidus A."/>
            <person name="Glavina del Rio T."/>
            <person name="Dalin E."/>
            <person name="Tice H."/>
            <person name="Bruce D."/>
            <person name="Goodwin L."/>
            <person name="Pitluck S."/>
            <person name="Kyrpides N."/>
            <person name="Mavromatis K."/>
            <person name="Ivanova N."/>
            <person name="Mikhailova N."/>
            <person name="Sims D."/>
            <person name="Meincke L."/>
            <person name="Brettin T."/>
            <person name="Detter J.C."/>
            <person name="Han C."/>
            <person name="Larimer F."/>
            <person name="Land M."/>
            <person name="Hauser L."/>
            <person name="Markowitz V."/>
            <person name="Cheng J.F."/>
            <person name="Hugenholtz P."/>
            <person name="Woyke T."/>
            <person name="Wu D."/>
            <person name="Eisen J.A."/>
        </authorList>
    </citation>
    <scope>NUCLEOTIDE SEQUENCE [LARGE SCALE GENOMIC DNA]</scope>
    <source>
        <strain evidence="5">ATCC 33386 / NCTC 11300</strain>
    </source>
</reference>
<dbReference type="InterPro" id="IPR036709">
    <property type="entry name" value="Autotransporte_beta_dom_sf"/>
</dbReference>
<dbReference type="Proteomes" id="UP000000845">
    <property type="component" value="Chromosome"/>
</dbReference>
<feature type="domain" description="Autotransporter" evidence="3">
    <location>
        <begin position="2152"/>
        <end position="2437"/>
    </location>
</feature>
<evidence type="ECO:0000313" key="5">
    <source>
        <dbReference type="Proteomes" id="UP000000845"/>
    </source>
</evidence>
<dbReference type="InterPro" id="IPR058034">
    <property type="entry name" value="BigA_beta"/>
</dbReference>